<protein>
    <recommendedName>
        <fullName evidence="8">Glutamate-1-semialdehyde 2,1-aminomutase</fullName>
        <shortName evidence="8">GSA</shortName>
        <ecNumber evidence="8">5.4.3.8</ecNumber>
    </recommendedName>
    <alternativeName>
        <fullName evidence="8">Glutamate-1-semialdehyde aminotransferase</fullName>
        <shortName evidence="8">GSA-AT</shortName>
    </alternativeName>
</protein>
<comment type="subcellular location">
    <subcellularLocation>
        <location evidence="8">Cytoplasm</location>
    </subcellularLocation>
</comment>
<evidence type="ECO:0000256" key="4">
    <source>
        <dbReference type="ARBA" id="ARBA00008981"/>
    </source>
</evidence>
<dbReference type="GO" id="GO:0042286">
    <property type="term" value="F:glutamate-1-semialdehyde 2,1-aminomutase activity"/>
    <property type="evidence" value="ECO:0007669"/>
    <property type="project" value="UniProtKB-UniRule"/>
</dbReference>
<dbReference type="KEGG" id="alka:J0B03_01710"/>
<organism evidence="9 10">
    <name type="scientific">Alkalibacter rhizosphaerae</name>
    <dbReference type="NCBI Taxonomy" id="2815577"/>
    <lineage>
        <taxon>Bacteria</taxon>
        <taxon>Bacillati</taxon>
        <taxon>Bacillota</taxon>
        <taxon>Clostridia</taxon>
        <taxon>Eubacteriales</taxon>
        <taxon>Eubacteriaceae</taxon>
        <taxon>Alkalibacter</taxon>
    </lineage>
</organism>
<dbReference type="GO" id="GO:0008483">
    <property type="term" value="F:transaminase activity"/>
    <property type="evidence" value="ECO:0007669"/>
    <property type="project" value="InterPro"/>
</dbReference>
<keyword evidence="8" id="KW-0963">Cytoplasm</keyword>
<proteinExistence type="inferred from homology"/>
<evidence type="ECO:0000256" key="7">
    <source>
        <dbReference type="ARBA" id="ARBA00023244"/>
    </source>
</evidence>
<accession>A0A975AHV0</accession>
<comment type="similarity">
    <text evidence="4 8">Belongs to the class-III pyridoxal-phosphate-dependent aminotransferase family. HemL subfamily.</text>
</comment>
<evidence type="ECO:0000256" key="6">
    <source>
        <dbReference type="ARBA" id="ARBA00023235"/>
    </source>
</evidence>
<evidence type="ECO:0000256" key="1">
    <source>
        <dbReference type="ARBA" id="ARBA00001579"/>
    </source>
</evidence>
<evidence type="ECO:0000256" key="5">
    <source>
        <dbReference type="ARBA" id="ARBA00022898"/>
    </source>
</evidence>
<keyword evidence="5 8" id="KW-0663">Pyridoxal phosphate</keyword>
<gene>
    <name evidence="8 9" type="primary">hemL</name>
    <name evidence="9" type="ORF">J0B03_01710</name>
</gene>
<dbReference type="PANTHER" id="PTHR43713">
    <property type="entry name" value="GLUTAMATE-1-SEMIALDEHYDE 2,1-AMINOMUTASE"/>
    <property type="match status" value="1"/>
</dbReference>
<dbReference type="InterPro" id="IPR015424">
    <property type="entry name" value="PyrdxlP-dep_Trfase"/>
</dbReference>
<name>A0A975AHV0_9FIRM</name>
<dbReference type="Proteomes" id="UP000663499">
    <property type="component" value="Chromosome"/>
</dbReference>
<keyword evidence="6 8" id="KW-0413">Isomerase</keyword>
<dbReference type="InterPro" id="IPR005814">
    <property type="entry name" value="Aminotrans_3"/>
</dbReference>
<dbReference type="RefSeq" id="WP_207300168.1">
    <property type="nucleotide sequence ID" value="NZ_CP071444.1"/>
</dbReference>
<comment type="catalytic activity">
    <reaction evidence="1 8">
        <text>(S)-4-amino-5-oxopentanoate = 5-aminolevulinate</text>
        <dbReference type="Rhea" id="RHEA:14265"/>
        <dbReference type="ChEBI" id="CHEBI:57501"/>
        <dbReference type="ChEBI" id="CHEBI:356416"/>
        <dbReference type="EC" id="5.4.3.8"/>
    </reaction>
</comment>
<evidence type="ECO:0000256" key="3">
    <source>
        <dbReference type="ARBA" id="ARBA00004819"/>
    </source>
</evidence>
<evidence type="ECO:0000313" key="9">
    <source>
        <dbReference type="EMBL" id="QSX08827.1"/>
    </source>
</evidence>
<keyword evidence="10" id="KW-1185">Reference proteome</keyword>
<evidence type="ECO:0000313" key="10">
    <source>
        <dbReference type="Proteomes" id="UP000663499"/>
    </source>
</evidence>
<dbReference type="InterPro" id="IPR004639">
    <property type="entry name" value="4pyrrol_synth_GluAld_NH2Trfase"/>
</dbReference>
<dbReference type="HAMAP" id="MF_00375">
    <property type="entry name" value="HemL_aminotrans_3"/>
    <property type="match status" value="1"/>
</dbReference>
<dbReference type="InterPro" id="IPR015422">
    <property type="entry name" value="PyrdxlP-dep_Trfase_small"/>
</dbReference>
<evidence type="ECO:0000256" key="8">
    <source>
        <dbReference type="HAMAP-Rule" id="MF_00375"/>
    </source>
</evidence>
<comment type="cofactor">
    <cofactor evidence="2 8">
        <name>pyridoxal 5'-phosphate</name>
        <dbReference type="ChEBI" id="CHEBI:597326"/>
    </cofactor>
</comment>
<dbReference type="Gene3D" id="3.90.1150.10">
    <property type="entry name" value="Aspartate Aminotransferase, domain 1"/>
    <property type="match status" value="1"/>
</dbReference>
<evidence type="ECO:0000256" key="2">
    <source>
        <dbReference type="ARBA" id="ARBA00001933"/>
    </source>
</evidence>
<dbReference type="InterPro" id="IPR049704">
    <property type="entry name" value="Aminotrans_3_PPA_site"/>
</dbReference>
<dbReference type="NCBIfam" id="TIGR00713">
    <property type="entry name" value="hemL"/>
    <property type="match status" value="1"/>
</dbReference>
<dbReference type="NCBIfam" id="NF000818">
    <property type="entry name" value="PRK00062.1"/>
    <property type="match status" value="1"/>
</dbReference>
<comment type="pathway">
    <text evidence="3">Porphyrin-containing compound metabolism; protoporphyrin-IX biosynthesis; 5-aminolevulinate from L-glutamyl-tRNA(Glu): step 2/2.</text>
</comment>
<dbReference type="PROSITE" id="PS00600">
    <property type="entry name" value="AA_TRANSFER_CLASS_3"/>
    <property type="match status" value="1"/>
</dbReference>
<dbReference type="InterPro" id="IPR015421">
    <property type="entry name" value="PyrdxlP-dep_Trfase_major"/>
</dbReference>
<dbReference type="SUPFAM" id="SSF53383">
    <property type="entry name" value="PLP-dependent transferases"/>
    <property type="match status" value="1"/>
</dbReference>
<comment type="subunit">
    <text evidence="8">Homodimer.</text>
</comment>
<dbReference type="Pfam" id="PF00202">
    <property type="entry name" value="Aminotran_3"/>
    <property type="match status" value="1"/>
</dbReference>
<dbReference type="GO" id="GO:0030170">
    <property type="term" value="F:pyridoxal phosphate binding"/>
    <property type="evidence" value="ECO:0007669"/>
    <property type="project" value="InterPro"/>
</dbReference>
<dbReference type="PANTHER" id="PTHR43713:SF3">
    <property type="entry name" value="GLUTAMATE-1-SEMIALDEHYDE 2,1-AMINOMUTASE 1, CHLOROPLASTIC-RELATED"/>
    <property type="match status" value="1"/>
</dbReference>
<keyword evidence="7 8" id="KW-0627">Porphyrin biosynthesis</keyword>
<dbReference type="GO" id="GO:0005737">
    <property type="term" value="C:cytoplasm"/>
    <property type="evidence" value="ECO:0007669"/>
    <property type="project" value="UniProtKB-SubCell"/>
</dbReference>
<dbReference type="CDD" id="cd00610">
    <property type="entry name" value="OAT_like"/>
    <property type="match status" value="1"/>
</dbReference>
<feature type="modified residue" description="N6-(pyridoxal phosphate)lysine" evidence="8">
    <location>
        <position position="267"/>
    </location>
</feature>
<dbReference type="EMBL" id="CP071444">
    <property type="protein sequence ID" value="QSX08827.1"/>
    <property type="molecule type" value="Genomic_DNA"/>
</dbReference>
<dbReference type="GO" id="GO:0006782">
    <property type="term" value="P:protoporphyrinogen IX biosynthetic process"/>
    <property type="evidence" value="ECO:0007669"/>
    <property type="project" value="UniProtKB-UniRule"/>
</dbReference>
<dbReference type="EC" id="5.4.3.8" evidence="8"/>
<dbReference type="AlphaFoldDB" id="A0A975AHV0"/>
<dbReference type="Gene3D" id="3.40.640.10">
    <property type="entry name" value="Type I PLP-dependent aspartate aminotransferase-like (Major domain)"/>
    <property type="match status" value="1"/>
</dbReference>
<sequence>MNRNRSAALYEASREVLPGGVNSPVRAFGSVGMPPIFAARAKGSRIVDADGNEYLDYISSWGPMILGHASSIVHQGVEEVFDAGISYGLPTGKELDLARLIRELYPAAEMIRMVNSGTEATMSAIRLARGFTGRDKILKFEGCYHGHYDGLLVKSGSGTLTFNTPTSKGLPKAMIQDTLVAQYNGVHELKDVFANMGDQIAAVILEPVAGNMGVVAPTKEFLQELERLTKENGALLIFDEVITGFRLGLEGAAGLFGMKPDLVCFGKIIGGGLPVGAYGGRREIMEHVSPLGGVYQAGTLSGNPLAMHLGWNLLNHLKADPGIYDRMEDMAKLLEAGLIDAATKAGVEITVNRIGGMLSPFMTVGPVTTFSQVMTSDTQQYEVFFKAMLEEGILLPPSQYEGWFLSASHSREDVQRTIQAAQIAFQQVKEMAK</sequence>
<dbReference type="FunFam" id="3.40.640.10:FF:000021">
    <property type="entry name" value="Glutamate-1-semialdehyde 2,1-aminomutase"/>
    <property type="match status" value="1"/>
</dbReference>
<reference evidence="9" key="1">
    <citation type="submission" date="2021-03" db="EMBL/GenBank/DDBJ databases">
        <title>Alkalibacter marinus sp. nov., isolated from tidal flat sediment.</title>
        <authorList>
            <person name="Namirimu T."/>
            <person name="Yang J.-A."/>
            <person name="Yang S.-H."/>
            <person name="Kim Y.-J."/>
            <person name="Kwon K.K."/>
        </authorList>
    </citation>
    <scope>NUCLEOTIDE SEQUENCE</scope>
    <source>
        <strain evidence="9">ES005</strain>
    </source>
</reference>